<organism evidence="1 2">
    <name type="scientific">Alicyclobacillus fastidiosus</name>
    <dbReference type="NCBI Taxonomy" id="392011"/>
    <lineage>
        <taxon>Bacteria</taxon>
        <taxon>Bacillati</taxon>
        <taxon>Bacillota</taxon>
        <taxon>Bacilli</taxon>
        <taxon>Bacillales</taxon>
        <taxon>Alicyclobacillaceae</taxon>
        <taxon>Alicyclobacillus</taxon>
    </lineage>
</organism>
<evidence type="ECO:0000313" key="2">
    <source>
        <dbReference type="Proteomes" id="UP001164761"/>
    </source>
</evidence>
<keyword evidence="2" id="KW-1185">Reference proteome</keyword>
<reference evidence="1" key="1">
    <citation type="submission" date="2022-08" db="EMBL/GenBank/DDBJ databases">
        <title>Alicyclobacillus fastidiosus DSM 17978, complete genome.</title>
        <authorList>
            <person name="Wang Q."/>
            <person name="Cai R."/>
            <person name="Wang Z."/>
        </authorList>
    </citation>
    <scope>NUCLEOTIDE SEQUENCE</scope>
    <source>
        <strain evidence="1">DSM 17978</strain>
    </source>
</reference>
<accession>A0ABY6ZKQ8</accession>
<sequence>MAGMGEDNVQEFTAAMQGEAALSAYLEPHVPALLGQEPQAMADHMSTLLSAPDVAVLTGAFSEQVARIMQDSLTSGIFGWLDDDLAFAKPWGFSLSSIQVPVQIWQGEQDLMVPFSHGEWLAKNVPHADVRLSPDDGHLTVWVNRVPEVHAWLASHF</sequence>
<dbReference type="SUPFAM" id="SSF53474">
    <property type="entry name" value="alpha/beta-Hydrolases"/>
    <property type="match status" value="1"/>
</dbReference>
<dbReference type="Gene3D" id="3.40.50.1820">
    <property type="entry name" value="alpha/beta hydrolase"/>
    <property type="match status" value="1"/>
</dbReference>
<evidence type="ECO:0000313" key="1">
    <source>
        <dbReference type="EMBL" id="WAH43375.1"/>
    </source>
</evidence>
<dbReference type="Proteomes" id="UP001164761">
    <property type="component" value="Chromosome"/>
</dbReference>
<dbReference type="InterPro" id="IPR029058">
    <property type="entry name" value="AB_hydrolase_fold"/>
</dbReference>
<dbReference type="EMBL" id="CP104067">
    <property type="protein sequence ID" value="WAH43375.1"/>
    <property type="molecule type" value="Genomic_DNA"/>
</dbReference>
<keyword evidence="1" id="KW-0378">Hydrolase</keyword>
<name>A0ABY6ZKQ8_9BACL</name>
<dbReference type="RefSeq" id="WP_268007259.1">
    <property type="nucleotide sequence ID" value="NZ_BSUT01000001.1"/>
</dbReference>
<proteinExistence type="predicted"/>
<dbReference type="GO" id="GO:0016787">
    <property type="term" value="F:hydrolase activity"/>
    <property type="evidence" value="ECO:0007669"/>
    <property type="project" value="UniProtKB-KW"/>
</dbReference>
<protein>
    <submittedName>
        <fullName evidence="1">Alpha/beta hydrolase</fullName>
    </submittedName>
</protein>
<gene>
    <name evidence="1" type="ORF">NZD89_08290</name>
</gene>